<dbReference type="SMART" id="SM00382">
    <property type="entry name" value="AAA"/>
    <property type="match status" value="1"/>
</dbReference>
<dbReference type="FunFam" id="3.40.50.300:FF:000398">
    <property type="entry name" value="Type IV pilus assembly ATPase PilB"/>
    <property type="match status" value="1"/>
</dbReference>
<dbReference type="Gene3D" id="3.30.450.90">
    <property type="match status" value="1"/>
</dbReference>
<dbReference type="InterPro" id="IPR001482">
    <property type="entry name" value="T2SS/T4SS_dom"/>
</dbReference>
<dbReference type="SUPFAM" id="SSF160246">
    <property type="entry name" value="EspE N-terminal domain-like"/>
    <property type="match status" value="1"/>
</dbReference>
<dbReference type="SUPFAM" id="SSF52540">
    <property type="entry name" value="P-loop containing nucleoside triphosphate hydrolases"/>
    <property type="match status" value="1"/>
</dbReference>
<reference evidence="4" key="1">
    <citation type="submission" date="2018-06" db="EMBL/GenBank/DDBJ databases">
        <authorList>
            <person name="Zhirakovskaya E."/>
        </authorList>
    </citation>
    <scope>NUCLEOTIDE SEQUENCE</scope>
</reference>
<organism evidence="4">
    <name type="scientific">hydrothermal vent metagenome</name>
    <dbReference type="NCBI Taxonomy" id="652676"/>
    <lineage>
        <taxon>unclassified sequences</taxon>
        <taxon>metagenomes</taxon>
        <taxon>ecological metagenomes</taxon>
    </lineage>
</organism>
<dbReference type="PROSITE" id="PS00662">
    <property type="entry name" value="T2SP_E"/>
    <property type="match status" value="1"/>
</dbReference>
<dbReference type="CDD" id="cd01129">
    <property type="entry name" value="PulE-GspE-like"/>
    <property type="match status" value="1"/>
</dbReference>
<feature type="domain" description="Bacterial type II secretion system protein E" evidence="3">
    <location>
        <begin position="384"/>
        <end position="398"/>
    </location>
</feature>
<dbReference type="Pfam" id="PF05157">
    <property type="entry name" value="MshEN"/>
    <property type="match status" value="1"/>
</dbReference>
<dbReference type="InterPro" id="IPR003593">
    <property type="entry name" value="AAA+_ATPase"/>
</dbReference>
<proteinExistence type="predicted"/>
<evidence type="ECO:0000256" key="1">
    <source>
        <dbReference type="ARBA" id="ARBA00022741"/>
    </source>
</evidence>
<dbReference type="AlphaFoldDB" id="A0A3B0YHM2"/>
<evidence type="ECO:0000313" key="4">
    <source>
        <dbReference type="EMBL" id="VAW76250.1"/>
    </source>
</evidence>
<dbReference type="GO" id="GO:0005886">
    <property type="term" value="C:plasma membrane"/>
    <property type="evidence" value="ECO:0007669"/>
    <property type="project" value="TreeGrafter"/>
</dbReference>
<sequence length="569" mass="63327">MAAIMPTKRVRIGDLLVEHKMISESQLSQALQDQKKSGRKLGRVLIENGYVGEDELLLLLSEQLHIPYVDLSRFELNADLVIRLPETHARRYRALVLKETKTGLLVGMGDPTDIFAYDELVRLLKSDVQIACVKESDLLHNIDRMYQHADQLRNLANEVGQEMADNAFDLRALSTSSSQSDAPVVRLIQTVFEDAVRADASDIHIEPDEDVLRIRRRIDGVLHETIMDDKRIASAVVSRLKLMAEADISEKRLPQDGRFTLRVLDKHIDVRLATIPTQTGESVVMRLLDHGSAIRKLDQLGMPDNILQRFRAHVNRPHGLVLVTGPTGSGKTTTLYAALTELNKPQKKIITVEDPVEYQLPRVNQVQVNHKIDLGFARILRTALRLDPDIMLVGEMRDRDTGEIALRAALTGHLVLSTLHTNDAVSTAMRLVDMGLEPYLIASSVQAILAQRLIRKVCNNCSSPKQLDPGEQAWLNQIAGDVDTNPTFNEGSGCNQCNHTGYHGRIGVYELLDIDYALADALRRNDPAGFENGAREQAGYQPLIDNALDYARQGLTSLAEVIRLSGGIV</sequence>
<gene>
    <name evidence="4" type="ORF">MNBD_GAMMA15-1606</name>
</gene>
<dbReference type="Gene3D" id="3.30.300.160">
    <property type="entry name" value="Type II secretion system, protein E, N-terminal domain"/>
    <property type="match status" value="1"/>
</dbReference>
<keyword evidence="2" id="KW-0067">ATP-binding</keyword>
<dbReference type="InterPro" id="IPR027417">
    <property type="entry name" value="P-loop_NTPase"/>
</dbReference>
<dbReference type="PANTHER" id="PTHR30258">
    <property type="entry name" value="TYPE II SECRETION SYSTEM PROTEIN GSPE-RELATED"/>
    <property type="match status" value="1"/>
</dbReference>
<dbReference type="GO" id="GO:0016887">
    <property type="term" value="F:ATP hydrolysis activity"/>
    <property type="evidence" value="ECO:0007669"/>
    <property type="project" value="TreeGrafter"/>
</dbReference>
<keyword evidence="1" id="KW-0547">Nucleotide-binding</keyword>
<dbReference type="PANTHER" id="PTHR30258:SF29">
    <property type="entry name" value="MSHA PILUS ASSEMBLY ATPASE MSHE"/>
    <property type="match status" value="1"/>
</dbReference>
<dbReference type="InterPro" id="IPR007831">
    <property type="entry name" value="T2SS_GspE_N"/>
</dbReference>
<protein>
    <submittedName>
        <fullName evidence="4">MSHA biogenesis protein MshE</fullName>
    </submittedName>
</protein>
<dbReference type="FunFam" id="3.30.450.90:FF:000001">
    <property type="entry name" value="Type II secretion system ATPase GspE"/>
    <property type="match status" value="1"/>
</dbReference>
<evidence type="ECO:0000256" key="2">
    <source>
        <dbReference type="ARBA" id="ARBA00022840"/>
    </source>
</evidence>
<accession>A0A3B0YHM2</accession>
<dbReference type="InterPro" id="IPR037257">
    <property type="entry name" value="T2SS_E_N_sf"/>
</dbReference>
<dbReference type="EMBL" id="UOFN01000056">
    <property type="protein sequence ID" value="VAW76250.1"/>
    <property type="molecule type" value="Genomic_DNA"/>
</dbReference>
<dbReference type="Gene3D" id="3.40.50.300">
    <property type="entry name" value="P-loop containing nucleotide triphosphate hydrolases"/>
    <property type="match status" value="1"/>
</dbReference>
<dbReference type="GO" id="GO:0005524">
    <property type="term" value="F:ATP binding"/>
    <property type="evidence" value="ECO:0007669"/>
    <property type="project" value="UniProtKB-KW"/>
</dbReference>
<dbReference type="Pfam" id="PF00437">
    <property type="entry name" value="T2SSE"/>
    <property type="match status" value="1"/>
</dbReference>
<name>A0A3B0YHM2_9ZZZZ</name>
<evidence type="ECO:0000259" key="3">
    <source>
        <dbReference type="PROSITE" id="PS00662"/>
    </source>
</evidence>